<sequence>MRTRFHTDLFNSSATSNHLQTLDFLRFPPPHLPSSDHFTFDNVSCFDQLHSINISPDLETFSVHNSLNKFFSDVIPQRITCTEIDHQIVTEVASEEKIKEDATANTSFTLVEFETPELCISLEDSCLLHEEKIEIFFEVTDAEFATDLLGFSLELQQRMDIQKSIFNVEDISLEIQEEHKSDLLKDGSLVKGEISSDLRPFPLLEIDEISLGINSYIFEDRHIIFESNELQQWTHKHELTCDSKELLLSMEFDIMENLLKQPSLEYHKFEVPCVSIAPELMINDIEQSLISPLALEQLQFLDINTSHFSQVFSDTEIISEVEHCEQMFGNSALSTFNDLIVKHELVLADDFFKSLPVPIISDHEKILSVEMIVEEIFVKLKLQPSSTSDDIYLDWHLLEEDICSRSKHTSMKMFEDIDTYNISADLSSCDGLTLVLEFVLSDACSNEKKTKENTEVLHIERFENSMGHVANVGISSSEICKKMASREALVGTKANKAHQLVESMSQFDDLDFFLNPLEATYVKKQKSADKILEMDVPLPVVQANNPIETHDTSRKHQQSLENGIQSRGDFHSTSILNESSKKLERPLHSTHIDGKNNMESLEATYEVPQLPFEMESKKVNTNTPIIVNTRNGETDMIISRRNTYQKILAMEKEGIQVVERDLNLPVDVILTAAACLALYDSKNIRKKTSSSDSASSLPSCVENIAANVLTSLSFALSSCILIFEGEAGFLGGIMESSDELYAAAASLGIDLQLFYSYSSETTDEIILSSITHAAKSTRGLYPKMPESETLAESFLSKFTSLNPLSAHAILSSVGTLVEFFEMSHQQRVCALRKYLVPQASIALFSALCRYGEREDSRSGMTDCCSSVSSGHDSGYCCPKIDQGQKKRKYIGSPETKARPEDYVFQFEKINDVLWDHPQSVSSHMFWNPEGDKISDGIVKSNTAFDEIYYNKNQRSEAPMTLNCPSSTEISFGQSKKVHMPIGDKLGSHTSKGEIIDIDDDEEISDVFAKSNTSFGDIYFSKNQRSDARVMLNRPSLIETSYGQSKKVHMPIADNLGSHTNKGEIIDIGDDAMAGEDFSFLQPQNLSSEWFSLPSFPPAAEINSDLDSWIPTKDNGETLSERFIQNSQANLMNNVTPFKEKNPYYGSSRTPLSKAISSDQPQKGSPWTIDFLNRVKEKSRMRHQSLPNISSASCFGYSGNLSKFRKRKSPSILDFYRYTGNTTVKGMEHKRQKGTTQAPTSSKAVQTAPYSSQTCTPIDKRAKRKLTFSTSGSNGQRKLIWSDKVNQTLN</sequence>
<comment type="caution">
    <text evidence="2">The sequence shown here is derived from an EMBL/GenBank/DDBJ whole genome shotgun (WGS) entry which is preliminary data.</text>
</comment>
<name>A0AAD5BWU5_AMBAR</name>
<dbReference type="PANTHER" id="PTHR35764">
    <property type="entry name" value="PROTEIN SHORTAGE IN CHIASMATA 1"/>
    <property type="match status" value="1"/>
</dbReference>
<evidence type="ECO:0008006" key="4">
    <source>
        <dbReference type="Google" id="ProtNLM"/>
    </source>
</evidence>
<reference evidence="2" key="1">
    <citation type="submission" date="2022-06" db="EMBL/GenBank/DDBJ databases">
        <title>Uncovering the hologenomic basis of an extraordinary plant invasion.</title>
        <authorList>
            <person name="Bieker V.C."/>
            <person name="Martin M.D."/>
            <person name="Gilbert T."/>
            <person name="Hodgins K."/>
            <person name="Battlay P."/>
            <person name="Petersen B."/>
            <person name="Wilson J."/>
        </authorList>
    </citation>
    <scope>NUCLEOTIDE SEQUENCE</scope>
    <source>
        <strain evidence="2">AA19_3_7</strain>
        <tissue evidence="2">Leaf</tissue>
    </source>
</reference>
<dbReference type="Proteomes" id="UP001206925">
    <property type="component" value="Unassembled WGS sequence"/>
</dbReference>
<accession>A0AAD5BWU5</accession>
<dbReference type="PANTHER" id="PTHR35764:SF1">
    <property type="entry name" value="PROTEIN SHORTAGE IN CHIASMATA 1"/>
    <property type="match status" value="1"/>
</dbReference>
<dbReference type="GO" id="GO:0000712">
    <property type="term" value="P:resolution of meiotic recombination intermediates"/>
    <property type="evidence" value="ECO:0007669"/>
    <property type="project" value="TreeGrafter"/>
</dbReference>
<keyword evidence="3" id="KW-1185">Reference proteome</keyword>
<organism evidence="2 3">
    <name type="scientific">Ambrosia artemisiifolia</name>
    <name type="common">Common ragweed</name>
    <dbReference type="NCBI Taxonomy" id="4212"/>
    <lineage>
        <taxon>Eukaryota</taxon>
        <taxon>Viridiplantae</taxon>
        <taxon>Streptophyta</taxon>
        <taxon>Embryophyta</taxon>
        <taxon>Tracheophyta</taxon>
        <taxon>Spermatophyta</taxon>
        <taxon>Magnoliopsida</taxon>
        <taxon>eudicotyledons</taxon>
        <taxon>Gunneridae</taxon>
        <taxon>Pentapetalae</taxon>
        <taxon>asterids</taxon>
        <taxon>campanulids</taxon>
        <taxon>Asterales</taxon>
        <taxon>Asteraceae</taxon>
        <taxon>Asteroideae</taxon>
        <taxon>Heliantheae alliance</taxon>
        <taxon>Heliantheae</taxon>
        <taxon>Ambrosia</taxon>
    </lineage>
</organism>
<feature type="region of interest" description="Disordered" evidence="1">
    <location>
        <begin position="1225"/>
        <end position="1255"/>
    </location>
</feature>
<feature type="compositionally biased region" description="Polar residues" evidence="1">
    <location>
        <begin position="559"/>
        <end position="570"/>
    </location>
</feature>
<evidence type="ECO:0000313" key="3">
    <source>
        <dbReference type="Proteomes" id="UP001206925"/>
    </source>
</evidence>
<proteinExistence type="predicted"/>
<feature type="region of interest" description="Disordered" evidence="1">
    <location>
        <begin position="550"/>
        <end position="570"/>
    </location>
</feature>
<evidence type="ECO:0000313" key="2">
    <source>
        <dbReference type="EMBL" id="KAI7731102.1"/>
    </source>
</evidence>
<protein>
    <recommendedName>
        <fullName evidence="4">Protein SHORTAGE IN CHIASMATA 1</fullName>
    </recommendedName>
</protein>
<feature type="compositionally biased region" description="Polar residues" evidence="1">
    <location>
        <begin position="1233"/>
        <end position="1255"/>
    </location>
</feature>
<evidence type="ECO:0000256" key="1">
    <source>
        <dbReference type="SAM" id="MobiDB-lite"/>
    </source>
</evidence>
<dbReference type="InterPro" id="IPR038824">
    <property type="entry name" value="SHOC1-like"/>
</dbReference>
<dbReference type="EMBL" id="JAMZMK010010544">
    <property type="protein sequence ID" value="KAI7731102.1"/>
    <property type="molecule type" value="Genomic_DNA"/>
</dbReference>
<gene>
    <name evidence="2" type="ORF">M8C21_004164</name>
</gene>